<dbReference type="KEGG" id="mlt:VC82_161"/>
<dbReference type="EMBL" id="CP011071">
    <property type="protein sequence ID" value="AKA33851.1"/>
    <property type="molecule type" value="Genomic_DNA"/>
</dbReference>
<protein>
    <submittedName>
        <fullName evidence="1">Uncharacterized protein</fullName>
    </submittedName>
</protein>
<organism evidence="1 2">
    <name type="scientific">Flagellimonas lutaonensis</name>
    <dbReference type="NCBI Taxonomy" id="516051"/>
    <lineage>
        <taxon>Bacteria</taxon>
        <taxon>Pseudomonadati</taxon>
        <taxon>Bacteroidota</taxon>
        <taxon>Flavobacteriia</taxon>
        <taxon>Flavobacteriales</taxon>
        <taxon>Flavobacteriaceae</taxon>
        <taxon>Flagellimonas</taxon>
    </lineage>
</organism>
<dbReference type="AlphaFoldDB" id="A0A0D5YPT2"/>
<dbReference type="OrthoDB" id="1449570at2"/>
<proteinExistence type="predicted"/>
<sequence length="130" mass="14761">MKRVLLILLAPLLMATQCEDDFVDSGFETTYLIQNDTNDDLFLLENGRFTTIVARTLVPIASDLNPDTEPIRPSQTVALTHIKLYRSQGGDFILVYQQDPINDKSWDFEEPESNRFEYTLTITDTVIDGG</sequence>
<dbReference type="HOGENOM" id="CLU_1935676_0_0_10"/>
<dbReference type="Proteomes" id="UP000032726">
    <property type="component" value="Chromosome"/>
</dbReference>
<evidence type="ECO:0000313" key="2">
    <source>
        <dbReference type="Proteomes" id="UP000032726"/>
    </source>
</evidence>
<gene>
    <name evidence="1" type="ORF">VC82_161</name>
</gene>
<accession>A0A0D5YPT2</accession>
<reference evidence="1 2" key="1">
    <citation type="submission" date="2015-03" db="EMBL/GenBank/DDBJ databases">
        <title>Complete genome sequence of Muricauda lutaonensis CC-HSB-11T, isolated from a coastal hot spring.</title>
        <authorList>
            <person name="Kim K.M."/>
        </authorList>
    </citation>
    <scope>NUCLEOTIDE SEQUENCE [LARGE SCALE GENOMIC DNA]</scope>
    <source>
        <strain evidence="1 2">CC-HSB-11</strain>
    </source>
</reference>
<dbReference type="RefSeq" id="WP_157517927.1">
    <property type="nucleotide sequence ID" value="NZ_CP011071.1"/>
</dbReference>
<name>A0A0D5YPT2_9FLAO</name>
<evidence type="ECO:0000313" key="1">
    <source>
        <dbReference type="EMBL" id="AKA33851.1"/>
    </source>
</evidence>
<keyword evidence="2" id="KW-1185">Reference proteome</keyword>